<protein>
    <submittedName>
        <fullName evidence="1">Uncharacterized protein</fullName>
    </submittedName>
</protein>
<accession>A0A8T0P9D1</accession>
<evidence type="ECO:0000313" key="2">
    <source>
        <dbReference type="Proteomes" id="UP000823388"/>
    </source>
</evidence>
<dbReference type="AlphaFoldDB" id="A0A8T0P9D1"/>
<keyword evidence="2" id="KW-1185">Reference proteome</keyword>
<proteinExistence type="predicted"/>
<comment type="caution">
    <text evidence="1">The sequence shown here is derived from an EMBL/GenBank/DDBJ whole genome shotgun (WGS) entry which is preliminary data.</text>
</comment>
<reference evidence="1" key="1">
    <citation type="submission" date="2020-05" db="EMBL/GenBank/DDBJ databases">
        <title>WGS assembly of Panicum virgatum.</title>
        <authorList>
            <person name="Lovell J.T."/>
            <person name="Jenkins J."/>
            <person name="Shu S."/>
            <person name="Juenger T.E."/>
            <person name="Schmutz J."/>
        </authorList>
    </citation>
    <scope>NUCLEOTIDE SEQUENCE</scope>
    <source>
        <strain evidence="1">AP13</strain>
    </source>
</reference>
<dbReference type="Proteomes" id="UP000823388">
    <property type="component" value="Chromosome 8N"/>
</dbReference>
<gene>
    <name evidence="1" type="ORF">PVAP13_8NG149101</name>
</gene>
<sequence length="51" mass="4982">MFVLVAGDGVYLCEGNHISSDDAGGAGALSSLQRVTVDGHGPPGPVASKGD</sequence>
<evidence type="ECO:0000313" key="1">
    <source>
        <dbReference type="EMBL" id="KAG2558220.1"/>
    </source>
</evidence>
<dbReference type="EMBL" id="CM029052">
    <property type="protein sequence ID" value="KAG2558220.1"/>
    <property type="molecule type" value="Genomic_DNA"/>
</dbReference>
<name>A0A8T0P9D1_PANVG</name>
<organism evidence="1 2">
    <name type="scientific">Panicum virgatum</name>
    <name type="common">Blackwell switchgrass</name>
    <dbReference type="NCBI Taxonomy" id="38727"/>
    <lineage>
        <taxon>Eukaryota</taxon>
        <taxon>Viridiplantae</taxon>
        <taxon>Streptophyta</taxon>
        <taxon>Embryophyta</taxon>
        <taxon>Tracheophyta</taxon>
        <taxon>Spermatophyta</taxon>
        <taxon>Magnoliopsida</taxon>
        <taxon>Liliopsida</taxon>
        <taxon>Poales</taxon>
        <taxon>Poaceae</taxon>
        <taxon>PACMAD clade</taxon>
        <taxon>Panicoideae</taxon>
        <taxon>Panicodae</taxon>
        <taxon>Paniceae</taxon>
        <taxon>Panicinae</taxon>
        <taxon>Panicum</taxon>
        <taxon>Panicum sect. Hiantes</taxon>
    </lineage>
</organism>